<keyword evidence="1" id="KW-0472">Membrane</keyword>
<name>A0A1S1LUR7_MYCCH</name>
<keyword evidence="1" id="KW-0812">Transmembrane</keyword>
<dbReference type="EMBL" id="MLIS01000004">
    <property type="protein sequence ID" value="OHU76099.1"/>
    <property type="molecule type" value="Genomic_DNA"/>
</dbReference>
<evidence type="ECO:0000313" key="3">
    <source>
        <dbReference type="Proteomes" id="UP000179441"/>
    </source>
</evidence>
<dbReference type="Proteomes" id="UP000179441">
    <property type="component" value="Unassembled WGS sequence"/>
</dbReference>
<evidence type="ECO:0000256" key="1">
    <source>
        <dbReference type="SAM" id="Phobius"/>
    </source>
</evidence>
<evidence type="ECO:0000313" key="2">
    <source>
        <dbReference type="EMBL" id="OHU76099.1"/>
    </source>
</evidence>
<sequence>MAAASPLRLRATETREKEILMQEYMSLAMPLMAVAGLGVAFALGLTMYLNGRHKEKVNRPD</sequence>
<feature type="transmembrane region" description="Helical" evidence="1">
    <location>
        <begin position="27"/>
        <end position="49"/>
    </location>
</feature>
<keyword evidence="1" id="KW-1133">Transmembrane helix</keyword>
<dbReference type="AlphaFoldDB" id="A0A1S1LUR7"/>
<gene>
    <name evidence="2" type="ORF">BKG84_24710</name>
</gene>
<accession>A0A1S1LUR7</accession>
<reference evidence="2 3" key="1">
    <citation type="submission" date="2016-10" db="EMBL/GenBank/DDBJ databases">
        <title>Evaluation of Human, Veterinary and Environmental Mycobacterium chelonae Isolates by Core Genome Phylogenomic Analysis, Targeted Gene Comparison, and Anti-microbial Susceptibility Patterns: A Tale of Mistaken Identities.</title>
        <authorList>
            <person name="Fogelson S.B."/>
            <person name="Camus A.C."/>
            <person name="Lorenz W."/>
            <person name="Vasireddy R."/>
            <person name="Vasireddy S."/>
            <person name="Smith T."/>
            <person name="Brown-Elliott B.A."/>
            <person name="Wallace R.J.Jr."/>
            <person name="Hasan N.A."/>
            <person name="Reischl U."/>
            <person name="Sanchez S."/>
        </authorList>
    </citation>
    <scope>NUCLEOTIDE SEQUENCE [LARGE SCALE GENOMIC DNA]</scope>
    <source>
        <strain evidence="2 3">15518</strain>
    </source>
</reference>
<protein>
    <submittedName>
        <fullName evidence="2">Uncharacterized protein</fullName>
    </submittedName>
</protein>
<proteinExistence type="predicted"/>
<comment type="caution">
    <text evidence="2">The sequence shown here is derived from an EMBL/GenBank/DDBJ whole genome shotgun (WGS) entry which is preliminary data.</text>
</comment>
<keyword evidence="3" id="KW-1185">Reference proteome</keyword>
<organism evidence="2 3">
    <name type="scientific">Mycobacteroides chelonae</name>
    <name type="common">Mycobacterium chelonae</name>
    <dbReference type="NCBI Taxonomy" id="1774"/>
    <lineage>
        <taxon>Bacteria</taxon>
        <taxon>Bacillati</taxon>
        <taxon>Actinomycetota</taxon>
        <taxon>Actinomycetes</taxon>
        <taxon>Mycobacteriales</taxon>
        <taxon>Mycobacteriaceae</taxon>
        <taxon>Mycobacteroides</taxon>
    </lineage>
</organism>